<feature type="compositionally biased region" description="Polar residues" evidence="1">
    <location>
        <begin position="109"/>
        <end position="142"/>
    </location>
</feature>
<reference evidence="2" key="1">
    <citation type="journal article" date="2020" name="Stud. Mycol.">
        <title>101 Dothideomycetes genomes: a test case for predicting lifestyles and emergence of pathogens.</title>
        <authorList>
            <person name="Haridas S."/>
            <person name="Albert R."/>
            <person name="Binder M."/>
            <person name="Bloem J."/>
            <person name="Labutti K."/>
            <person name="Salamov A."/>
            <person name="Andreopoulos B."/>
            <person name="Baker S."/>
            <person name="Barry K."/>
            <person name="Bills G."/>
            <person name="Bluhm B."/>
            <person name="Cannon C."/>
            <person name="Castanera R."/>
            <person name="Culley D."/>
            <person name="Daum C."/>
            <person name="Ezra D."/>
            <person name="Gonzalez J."/>
            <person name="Henrissat B."/>
            <person name="Kuo A."/>
            <person name="Liang C."/>
            <person name="Lipzen A."/>
            <person name="Lutzoni F."/>
            <person name="Magnuson J."/>
            <person name="Mondo S."/>
            <person name="Nolan M."/>
            <person name="Ohm R."/>
            <person name="Pangilinan J."/>
            <person name="Park H.-J."/>
            <person name="Ramirez L."/>
            <person name="Alfaro M."/>
            <person name="Sun H."/>
            <person name="Tritt A."/>
            <person name="Yoshinaga Y."/>
            <person name="Zwiers L.-H."/>
            <person name="Turgeon B."/>
            <person name="Goodwin S."/>
            <person name="Spatafora J."/>
            <person name="Crous P."/>
            <person name="Grigoriev I."/>
        </authorList>
    </citation>
    <scope>NUCLEOTIDE SEQUENCE</scope>
    <source>
        <strain evidence="2">Tuck. ex Michener</strain>
    </source>
</reference>
<dbReference type="EMBL" id="ML991804">
    <property type="protein sequence ID" value="KAF2233758.1"/>
    <property type="molecule type" value="Genomic_DNA"/>
</dbReference>
<gene>
    <name evidence="2" type="ORF">EV356DRAFT_503287</name>
</gene>
<name>A0A6A6H7E5_VIRVR</name>
<dbReference type="Proteomes" id="UP000800092">
    <property type="component" value="Unassembled WGS sequence"/>
</dbReference>
<organism evidence="2 3">
    <name type="scientific">Viridothelium virens</name>
    <name type="common">Speckled blister lichen</name>
    <name type="synonym">Trypethelium virens</name>
    <dbReference type="NCBI Taxonomy" id="1048519"/>
    <lineage>
        <taxon>Eukaryota</taxon>
        <taxon>Fungi</taxon>
        <taxon>Dikarya</taxon>
        <taxon>Ascomycota</taxon>
        <taxon>Pezizomycotina</taxon>
        <taxon>Dothideomycetes</taxon>
        <taxon>Dothideomycetes incertae sedis</taxon>
        <taxon>Trypetheliales</taxon>
        <taxon>Trypetheliaceae</taxon>
        <taxon>Viridothelium</taxon>
    </lineage>
</organism>
<keyword evidence="3" id="KW-1185">Reference proteome</keyword>
<evidence type="ECO:0000256" key="1">
    <source>
        <dbReference type="SAM" id="MobiDB-lite"/>
    </source>
</evidence>
<feature type="region of interest" description="Disordered" evidence="1">
    <location>
        <begin position="109"/>
        <end position="143"/>
    </location>
</feature>
<sequence length="179" mass="18732">MTTGIITGSSPSVPITLDRNSISCDSAFDMLRSCASETPDFTKGDDGYQASCLCYSHSTFDPWSFDNLQSACVSYATTADQTDLSVCTAAAGLCTLAGNVRSATAIVNSPGQATPAPTSSIPVSTSMLQPPSTQLPSKTAATSVAPREQVRVSRIRRCHKLISSIGLSRLGLFNTGLRS</sequence>
<proteinExistence type="predicted"/>
<evidence type="ECO:0000313" key="3">
    <source>
        <dbReference type="Proteomes" id="UP000800092"/>
    </source>
</evidence>
<accession>A0A6A6H7E5</accession>
<protein>
    <submittedName>
        <fullName evidence="2">Uncharacterized protein</fullName>
    </submittedName>
</protein>
<dbReference type="AlphaFoldDB" id="A0A6A6H7E5"/>
<dbReference type="OrthoDB" id="4153189at2759"/>
<evidence type="ECO:0000313" key="2">
    <source>
        <dbReference type="EMBL" id="KAF2233758.1"/>
    </source>
</evidence>